<comment type="caution">
    <text evidence="11">The sequence shown here is derived from an EMBL/GenBank/DDBJ whole genome shotgun (WGS) entry which is preliminary data.</text>
</comment>
<evidence type="ECO:0000256" key="10">
    <source>
        <dbReference type="SAM" id="Phobius"/>
    </source>
</evidence>
<keyword evidence="6 10" id="KW-1133">Transmembrane helix</keyword>
<feature type="transmembrane region" description="Helical" evidence="10">
    <location>
        <begin position="213"/>
        <end position="234"/>
    </location>
</feature>
<dbReference type="EMBL" id="BAAABX010000050">
    <property type="protein sequence ID" value="GAA0420010.1"/>
    <property type="molecule type" value="Genomic_DNA"/>
</dbReference>
<proteinExistence type="inferred from homology"/>
<feature type="transmembrane region" description="Helical" evidence="10">
    <location>
        <begin position="20"/>
        <end position="39"/>
    </location>
</feature>
<feature type="transmembrane region" description="Helical" evidence="10">
    <location>
        <begin position="46"/>
        <end position="64"/>
    </location>
</feature>
<keyword evidence="5 8" id="KW-0812">Transmembrane</keyword>
<evidence type="ECO:0000313" key="12">
    <source>
        <dbReference type="Proteomes" id="UP001500879"/>
    </source>
</evidence>
<evidence type="ECO:0000256" key="2">
    <source>
        <dbReference type="ARBA" id="ARBA00006175"/>
    </source>
</evidence>
<name>A0ABP3IU86_9ACTN</name>
<keyword evidence="3 8" id="KW-0813">Transport</keyword>
<protein>
    <submittedName>
        <fullName evidence="11">Aquaporin Z</fullName>
    </submittedName>
</protein>
<keyword evidence="7 10" id="KW-0472">Membrane</keyword>
<dbReference type="Proteomes" id="UP001500879">
    <property type="component" value="Unassembled WGS sequence"/>
</dbReference>
<feature type="compositionally biased region" description="Pro residues" evidence="9">
    <location>
        <begin position="258"/>
        <end position="271"/>
    </location>
</feature>
<dbReference type="RefSeq" id="WP_344027546.1">
    <property type="nucleotide sequence ID" value="NZ_BAAABX010000050.1"/>
</dbReference>
<dbReference type="SUPFAM" id="SSF81338">
    <property type="entry name" value="Aquaporin-like"/>
    <property type="match status" value="1"/>
</dbReference>
<sequence length="271" mass="27958">MDAKLDPLKLDPVETRTVAAEFIGTLLLVFFAVGSAVLAADYIGALGIALAFGFTLLALAYALGPISGSHLNPAVTLAMLLEGRLALRTAIEYWIAQFVGAIVGAALLLLLAKQVPGLNIDGTFGTNGYGDRSAVHINTGGAFLAEVVLTFLLVFVWLAVTHKVAVVGFGPLALGFVLALIHLVGVPLTGASVNPARSLGPAVFAGGKALSQWWLFLVAPAIGAVLATFAHQVVQPRGAPVLIADERALGAHRAAEQPPAPEEPQPPAGEQ</sequence>
<feature type="transmembrane region" description="Helical" evidence="10">
    <location>
        <begin position="135"/>
        <end position="160"/>
    </location>
</feature>
<dbReference type="PANTHER" id="PTHR19139:SF199">
    <property type="entry name" value="MIP17260P"/>
    <property type="match status" value="1"/>
</dbReference>
<dbReference type="PROSITE" id="PS00221">
    <property type="entry name" value="MIP"/>
    <property type="match status" value="1"/>
</dbReference>
<evidence type="ECO:0000256" key="7">
    <source>
        <dbReference type="ARBA" id="ARBA00023136"/>
    </source>
</evidence>
<dbReference type="InterPro" id="IPR022357">
    <property type="entry name" value="MIP_CS"/>
</dbReference>
<comment type="similarity">
    <text evidence="2 8">Belongs to the MIP/aquaporin (TC 1.A.8) family.</text>
</comment>
<feature type="transmembrane region" description="Helical" evidence="10">
    <location>
        <begin position="172"/>
        <end position="193"/>
    </location>
</feature>
<evidence type="ECO:0000256" key="8">
    <source>
        <dbReference type="RuleBase" id="RU000477"/>
    </source>
</evidence>
<accession>A0ABP3IU86</accession>
<feature type="region of interest" description="Disordered" evidence="9">
    <location>
        <begin position="251"/>
        <end position="271"/>
    </location>
</feature>
<evidence type="ECO:0000256" key="3">
    <source>
        <dbReference type="ARBA" id="ARBA00022448"/>
    </source>
</evidence>
<dbReference type="InterPro" id="IPR034294">
    <property type="entry name" value="Aquaporin_transptr"/>
</dbReference>
<dbReference type="Gene3D" id="1.20.1080.10">
    <property type="entry name" value="Glycerol uptake facilitator protein"/>
    <property type="match status" value="1"/>
</dbReference>
<evidence type="ECO:0000256" key="5">
    <source>
        <dbReference type="ARBA" id="ARBA00022692"/>
    </source>
</evidence>
<dbReference type="PRINTS" id="PR00783">
    <property type="entry name" value="MINTRINSICP"/>
</dbReference>
<dbReference type="NCBIfam" id="TIGR00861">
    <property type="entry name" value="MIP"/>
    <property type="match status" value="1"/>
</dbReference>
<keyword evidence="4" id="KW-1003">Cell membrane</keyword>
<comment type="subcellular location">
    <subcellularLocation>
        <location evidence="1">Cell membrane</location>
        <topology evidence="1">Multi-pass membrane protein</topology>
    </subcellularLocation>
</comment>
<evidence type="ECO:0000256" key="1">
    <source>
        <dbReference type="ARBA" id="ARBA00004651"/>
    </source>
</evidence>
<gene>
    <name evidence="11" type="primary">aqpZ</name>
    <name evidence="11" type="ORF">GCM10010357_46710</name>
</gene>
<organism evidence="11 12">
    <name type="scientific">Streptomyces luteireticuli</name>
    <dbReference type="NCBI Taxonomy" id="173858"/>
    <lineage>
        <taxon>Bacteria</taxon>
        <taxon>Bacillati</taxon>
        <taxon>Actinomycetota</taxon>
        <taxon>Actinomycetes</taxon>
        <taxon>Kitasatosporales</taxon>
        <taxon>Streptomycetaceae</taxon>
        <taxon>Streptomyces</taxon>
    </lineage>
</organism>
<evidence type="ECO:0000256" key="9">
    <source>
        <dbReference type="SAM" id="MobiDB-lite"/>
    </source>
</evidence>
<evidence type="ECO:0000313" key="11">
    <source>
        <dbReference type="EMBL" id="GAA0420010.1"/>
    </source>
</evidence>
<dbReference type="Pfam" id="PF00230">
    <property type="entry name" value="MIP"/>
    <property type="match status" value="1"/>
</dbReference>
<evidence type="ECO:0000256" key="4">
    <source>
        <dbReference type="ARBA" id="ARBA00022475"/>
    </source>
</evidence>
<reference evidence="12" key="1">
    <citation type="journal article" date="2019" name="Int. J. Syst. Evol. Microbiol.">
        <title>The Global Catalogue of Microorganisms (GCM) 10K type strain sequencing project: providing services to taxonomists for standard genome sequencing and annotation.</title>
        <authorList>
            <consortium name="The Broad Institute Genomics Platform"/>
            <consortium name="The Broad Institute Genome Sequencing Center for Infectious Disease"/>
            <person name="Wu L."/>
            <person name="Ma J."/>
        </authorList>
    </citation>
    <scope>NUCLEOTIDE SEQUENCE [LARGE SCALE GENOMIC DNA]</scope>
    <source>
        <strain evidence="12">JCM 4788</strain>
    </source>
</reference>
<keyword evidence="12" id="KW-1185">Reference proteome</keyword>
<feature type="transmembrane region" description="Helical" evidence="10">
    <location>
        <begin position="94"/>
        <end position="115"/>
    </location>
</feature>
<dbReference type="InterPro" id="IPR023271">
    <property type="entry name" value="Aquaporin-like"/>
</dbReference>
<dbReference type="InterPro" id="IPR000425">
    <property type="entry name" value="MIP"/>
</dbReference>
<evidence type="ECO:0000256" key="6">
    <source>
        <dbReference type="ARBA" id="ARBA00022989"/>
    </source>
</evidence>
<dbReference type="PANTHER" id="PTHR19139">
    <property type="entry name" value="AQUAPORIN TRANSPORTER"/>
    <property type="match status" value="1"/>
</dbReference>